<keyword evidence="3" id="KW-1003">Cell membrane</keyword>
<dbReference type="GO" id="GO:0015627">
    <property type="term" value="C:type II protein secretion system complex"/>
    <property type="evidence" value="ECO:0007669"/>
    <property type="project" value="InterPro"/>
</dbReference>
<keyword evidence="14" id="KW-1185">Reference proteome</keyword>
<evidence type="ECO:0000256" key="9">
    <source>
        <dbReference type="ARBA" id="ARBA00025772"/>
    </source>
</evidence>
<proteinExistence type="inferred from homology"/>
<evidence type="ECO:0000256" key="8">
    <source>
        <dbReference type="ARBA" id="ARBA00023136"/>
    </source>
</evidence>
<keyword evidence="6 11" id="KW-0812">Transmembrane</keyword>
<evidence type="ECO:0000256" key="5">
    <source>
        <dbReference type="ARBA" id="ARBA00022519"/>
    </source>
</evidence>
<dbReference type="EMBL" id="VTRV01000002">
    <property type="protein sequence ID" value="TZF91831.1"/>
    <property type="molecule type" value="Genomic_DNA"/>
</dbReference>
<dbReference type="PROSITE" id="PS00409">
    <property type="entry name" value="PROKAR_NTER_METHYL"/>
    <property type="match status" value="1"/>
</dbReference>
<comment type="similarity">
    <text evidence="9">Belongs to the GSP H family.</text>
</comment>
<sequence>MNVRWDFSDGCERRGPTDRVAGCVERIRTLRTAPTMRPALQTRGFTLVELVITLAVASTILAIGVPAVSGLTSRMRANSALADATSSLALARIEAVSRNRVVELCPSGDGTRCSGGQDWSSGWIVFLDGDGDGQPSSGDIVSRIEAVPRGLSLRSTVGRERIRFQSTGWASGTNLTLNLCAGPTARARVIVNNAGRVRVERDRADCPRA</sequence>
<evidence type="ECO:0000256" key="11">
    <source>
        <dbReference type="SAM" id="Phobius"/>
    </source>
</evidence>
<dbReference type="Pfam" id="PF12019">
    <property type="entry name" value="GspH"/>
    <property type="match status" value="1"/>
</dbReference>
<evidence type="ECO:0000256" key="2">
    <source>
        <dbReference type="ARBA" id="ARBA00021549"/>
    </source>
</evidence>
<accession>A0A5D8ZAJ3</accession>
<dbReference type="GO" id="GO:0015628">
    <property type="term" value="P:protein secretion by the type II secretion system"/>
    <property type="evidence" value="ECO:0007669"/>
    <property type="project" value="InterPro"/>
</dbReference>
<evidence type="ECO:0000256" key="10">
    <source>
        <dbReference type="ARBA" id="ARBA00030775"/>
    </source>
</evidence>
<comment type="caution">
    <text evidence="13">The sequence shown here is derived from an EMBL/GenBank/DDBJ whole genome shotgun (WGS) entry which is preliminary data.</text>
</comment>
<organism evidence="13 14">
    <name type="scientific">Cognatilysobacter lacus</name>
    <dbReference type="NCBI Taxonomy" id="1643323"/>
    <lineage>
        <taxon>Bacteria</taxon>
        <taxon>Pseudomonadati</taxon>
        <taxon>Pseudomonadota</taxon>
        <taxon>Gammaproteobacteria</taxon>
        <taxon>Lysobacterales</taxon>
        <taxon>Lysobacteraceae</taxon>
        <taxon>Cognatilysobacter</taxon>
    </lineage>
</organism>
<dbReference type="RefSeq" id="WP_149351380.1">
    <property type="nucleotide sequence ID" value="NZ_VTRV01000002.1"/>
</dbReference>
<dbReference type="Gene3D" id="3.55.40.10">
    <property type="entry name" value="minor pseudopilin epsh domain"/>
    <property type="match status" value="1"/>
</dbReference>
<keyword evidence="7 11" id="KW-1133">Transmembrane helix</keyword>
<dbReference type="NCBIfam" id="TIGR02532">
    <property type="entry name" value="IV_pilin_GFxxxE"/>
    <property type="match status" value="1"/>
</dbReference>
<dbReference type="InterPro" id="IPR012902">
    <property type="entry name" value="N_methyl_site"/>
</dbReference>
<dbReference type="SUPFAM" id="SSF54523">
    <property type="entry name" value="Pili subunits"/>
    <property type="match status" value="1"/>
</dbReference>
<comment type="subcellular location">
    <subcellularLocation>
        <location evidence="1">Cell inner membrane</location>
        <topology evidence="1">Single-pass membrane protein</topology>
    </subcellularLocation>
</comment>
<gene>
    <name evidence="13" type="ORF">FW784_00360</name>
</gene>
<evidence type="ECO:0000256" key="4">
    <source>
        <dbReference type="ARBA" id="ARBA00022481"/>
    </source>
</evidence>
<dbReference type="Proteomes" id="UP000323164">
    <property type="component" value="Unassembled WGS sequence"/>
</dbReference>
<dbReference type="InterPro" id="IPR045584">
    <property type="entry name" value="Pilin-like"/>
</dbReference>
<keyword evidence="4" id="KW-0488">Methylation</keyword>
<dbReference type="OrthoDB" id="2313614at2"/>
<dbReference type="GO" id="GO:0005886">
    <property type="term" value="C:plasma membrane"/>
    <property type="evidence" value="ECO:0007669"/>
    <property type="project" value="UniProtKB-SubCell"/>
</dbReference>
<dbReference type="InterPro" id="IPR022346">
    <property type="entry name" value="T2SS_GspH"/>
</dbReference>
<keyword evidence="8 11" id="KW-0472">Membrane</keyword>
<evidence type="ECO:0000259" key="12">
    <source>
        <dbReference type="Pfam" id="PF12019"/>
    </source>
</evidence>
<reference evidence="13 14" key="1">
    <citation type="submission" date="2019-08" db="EMBL/GenBank/DDBJ databases">
        <title>Draft genome sequence of Lysobacter sp. UKS-15.</title>
        <authorList>
            <person name="Im W.-T."/>
        </authorList>
    </citation>
    <scope>NUCLEOTIDE SEQUENCE [LARGE SCALE GENOMIC DNA]</scope>
    <source>
        <strain evidence="13 14">UKS-15</strain>
    </source>
</reference>
<dbReference type="AlphaFoldDB" id="A0A5D8ZAJ3"/>
<feature type="transmembrane region" description="Helical" evidence="11">
    <location>
        <begin position="45"/>
        <end position="68"/>
    </location>
</feature>
<evidence type="ECO:0000256" key="6">
    <source>
        <dbReference type="ARBA" id="ARBA00022692"/>
    </source>
</evidence>
<dbReference type="Pfam" id="PF07963">
    <property type="entry name" value="N_methyl"/>
    <property type="match status" value="1"/>
</dbReference>
<evidence type="ECO:0000256" key="3">
    <source>
        <dbReference type="ARBA" id="ARBA00022475"/>
    </source>
</evidence>
<feature type="domain" description="General secretion pathway GspH" evidence="12">
    <location>
        <begin position="85"/>
        <end position="195"/>
    </location>
</feature>
<keyword evidence="5" id="KW-0997">Cell inner membrane</keyword>
<name>A0A5D8ZAJ3_9GAMM</name>
<evidence type="ECO:0000256" key="7">
    <source>
        <dbReference type="ARBA" id="ARBA00022989"/>
    </source>
</evidence>
<protein>
    <recommendedName>
        <fullName evidence="2">Type II secretion system protein H</fullName>
    </recommendedName>
    <alternativeName>
        <fullName evidence="10">General secretion pathway protein H</fullName>
    </alternativeName>
</protein>
<evidence type="ECO:0000313" key="14">
    <source>
        <dbReference type="Proteomes" id="UP000323164"/>
    </source>
</evidence>
<evidence type="ECO:0000256" key="1">
    <source>
        <dbReference type="ARBA" id="ARBA00004377"/>
    </source>
</evidence>
<evidence type="ECO:0000313" key="13">
    <source>
        <dbReference type="EMBL" id="TZF91831.1"/>
    </source>
</evidence>